<dbReference type="AlphaFoldDB" id="A0A1V9ZQQ2"/>
<feature type="compositionally biased region" description="Acidic residues" evidence="1">
    <location>
        <begin position="360"/>
        <end position="371"/>
    </location>
</feature>
<evidence type="ECO:0000256" key="2">
    <source>
        <dbReference type="SAM" id="Phobius"/>
    </source>
</evidence>
<feature type="transmembrane region" description="Helical" evidence="2">
    <location>
        <begin position="187"/>
        <end position="208"/>
    </location>
</feature>
<dbReference type="EMBL" id="JNBS01001708">
    <property type="protein sequence ID" value="OQS00358.1"/>
    <property type="molecule type" value="Genomic_DNA"/>
</dbReference>
<sequence>IQDAVALVKQNFPELDAVDSVVDTATLEMIQAIFLHAMETCDGKLILEDITSGKIGALLALERKVLFGVVAKDIHRKASIVALYFVWMSSWPWIGSGVFLLFLFSNMTPCVKLRNASCNGLDVFFIHDSDPLQVEWQFHSYLTALLLLYLSQGSNITAYIIIAIMLAIPYGVSALKKFAKGLEDQTALDKILYGLSFFNKLILVYYCWSSYSSLIMVAVLFFHSAALSIASISILGVGVGIELATQLVQRFIPPQYLDAFATWKSKSKWNSFFVAILPVILGLLTIWWTWEWTSLFGGFIRLMTVLIMTQVIPASLLAVFAQLAFLAIALPLQLIQTILQWLGVKSVPTTTFNEPNPTASEEETNANENEN</sequence>
<feature type="transmembrane region" description="Helical" evidence="2">
    <location>
        <begin position="156"/>
        <end position="175"/>
    </location>
</feature>
<evidence type="ECO:0000256" key="1">
    <source>
        <dbReference type="SAM" id="MobiDB-lite"/>
    </source>
</evidence>
<gene>
    <name evidence="3" type="ORF">THRCLA_05991</name>
</gene>
<feature type="transmembrane region" description="Helical" evidence="2">
    <location>
        <begin position="214"/>
        <end position="241"/>
    </location>
</feature>
<keyword evidence="4" id="KW-1185">Reference proteome</keyword>
<feature type="transmembrane region" description="Helical" evidence="2">
    <location>
        <begin position="81"/>
        <end position="104"/>
    </location>
</feature>
<evidence type="ECO:0000313" key="3">
    <source>
        <dbReference type="EMBL" id="OQS00358.1"/>
    </source>
</evidence>
<dbReference type="OrthoDB" id="75002at2759"/>
<keyword evidence="2" id="KW-0472">Membrane</keyword>
<feature type="transmembrane region" description="Helical" evidence="2">
    <location>
        <begin position="302"/>
        <end position="330"/>
    </location>
</feature>
<keyword evidence="2" id="KW-0812">Transmembrane</keyword>
<evidence type="ECO:0008006" key="5">
    <source>
        <dbReference type="Google" id="ProtNLM"/>
    </source>
</evidence>
<organism evidence="3 4">
    <name type="scientific">Thraustotheca clavata</name>
    <dbReference type="NCBI Taxonomy" id="74557"/>
    <lineage>
        <taxon>Eukaryota</taxon>
        <taxon>Sar</taxon>
        <taxon>Stramenopiles</taxon>
        <taxon>Oomycota</taxon>
        <taxon>Saprolegniomycetes</taxon>
        <taxon>Saprolegniales</taxon>
        <taxon>Achlyaceae</taxon>
        <taxon>Thraustotheca</taxon>
    </lineage>
</organism>
<proteinExistence type="predicted"/>
<dbReference type="Proteomes" id="UP000243217">
    <property type="component" value="Unassembled WGS sequence"/>
</dbReference>
<feature type="transmembrane region" description="Helical" evidence="2">
    <location>
        <begin position="272"/>
        <end position="290"/>
    </location>
</feature>
<keyword evidence="2" id="KW-1133">Transmembrane helix</keyword>
<evidence type="ECO:0000313" key="4">
    <source>
        <dbReference type="Proteomes" id="UP000243217"/>
    </source>
</evidence>
<accession>A0A1V9ZQQ2</accession>
<comment type="caution">
    <text evidence="3">The sequence shown here is derived from an EMBL/GenBank/DDBJ whole genome shotgun (WGS) entry which is preliminary data.</text>
</comment>
<feature type="non-terminal residue" evidence="3">
    <location>
        <position position="1"/>
    </location>
</feature>
<feature type="region of interest" description="Disordered" evidence="1">
    <location>
        <begin position="352"/>
        <end position="371"/>
    </location>
</feature>
<protein>
    <recommendedName>
        <fullName evidence="5">Transmembrane protein</fullName>
    </recommendedName>
</protein>
<reference evidence="3 4" key="1">
    <citation type="journal article" date="2014" name="Genome Biol. Evol.">
        <title>The secreted proteins of Achlya hypogyna and Thraustotheca clavata identify the ancestral oomycete secretome and reveal gene acquisitions by horizontal gene transfer.</title>
        <authorList>
            <person name="Misner I."/>
            <person name="Blouin N."/>
            <person name="Leonard G."/>
            <person name="Richards T.A."/>
            <person name="Lane C.E."/>
        </authorList>
    </citation>
    <scope>NUCLEOTIDE SEQUENCE [LARGE SCALE GENOMIC DNA]</scope>
    <source>
        <strain evidence="3 4">ATCC 34112</strain>
    </source>
</reference>
<name>A0A1V9ZQQ2_9STRA</name>